<comment type="pathway">
    <text evidence="3 4">Cofactor biosynthesis; coenzyme A biosynthesis; CoA from (R)-pantothenate: step 2/5.</text>
</comment>
<protein>
    <recommendedName>
        <fullName evidence="3">Coenzyme A biosynthesis bifunctional protein CoaBC</fullName>
    </recommendedName>
    <alternativeName>
        <fullName evidence="3">DNA/pantothenate metabolism flavoprotein</fullName>
    </alternativeName>
    <alternativeName>
        <fullName evidence="3">Phosphopantothenoylcysteine synthetase/decarboxylase</fullName>
        <shortName evidence="3">PPCS-PPCDC</shortName>
    </alternativeName>
    <domain>
        <recommendedName>
            <fullName evidence="3">Phosphopantothenoylcysteine decarboxylase</fullName>
            <shortName evidence="3">PPC decarboxylase</shortName>
            <shortName evidence="3">PPC-DC</shortName>
            <ecNumber evidence="3">4.1.1.36</ecNumber>
        </recommendedName>
        <alternativeName>
            <fullName evidence="3">CoaC</fullName>
        </alternativeName>
    </domain>
    <domain>
        <recommendedName>
            <fullName evidence="3">Phosphopantothenate--cysteine ligase</fullName>
            <ecNumber evidence="3">6.3.2.5</ecNumber>
        </recommendedName>
        <alternativeName>
            <fullName evidence="3">CoaB</fullName>
        </alternativeName>
        <alternativeName>
            <fullName evidence="3">Phosphopantothenoylcysteine synthetase</fullName>
            <shortName evidence="3">PPC synthetase</shortName>
            <shortName evidence="3">PPC-S</shortName>
        </alternativeName>
    </domain>
</protein>
<evidence type="ECO:0000259" key="6">
    <source>
        <dbReference type="Pfam" id="PF04127"/>
    </source>
</evidence>
<feature type="binding site" evidence="3">
    <location>
        <position position="288"/>
    </location>
    <ligand>
        <name>CTP</name>
        <dbReference type="ChEBI" id="CHEBI:37563"/>
    </ligand>
</feature>
<dbReference type="InterPro" id="IPR035929">
    <property type="entry name" value="CoaB-like_sf"/>
</dbReference>
<dbReference type="Proteomes" id="UP001564408">
    <property type="component" value="Unassembled WGS sequence"/>
</dbReference>
<evidence type="ECO:0000259" key="5">
    <source>
        <dbReference type="Pfam" id="PF02441"/>
    </source>
</evidence>
<dbReference type="InterPro" id="IPR003382">
    <property type="entry name" value="Flavoprotein"/>
</dbReference>
<feature type="binding site" evidence="3">
    <location>
        <position position="322"/>
    </location>
    <ligand>
        <name>CTP</name>
        <dbReference type="ChEBI" id="CHEBI:37563"/>
    </ligand>
</feature>
<evidence type="ECO:0000256" key="1">
    <source>
        <dbReference type="ARBA" id="ARBA00022793"/>
    </source>
</evidence>
<evidence type="ECO:0000313" key="8">
    <source>
        <dbReference type="Proteomes" id="UP001564408"/>
    </source>
</evidence>
<comment type="function">
    <text evidence="4">Catalyzes two steps in the biosynthesis of coenzyme A. In the first step cysteine is conjugated to 4'-phosphopantothenate to form 4-phosphopantothenoylcysteine, in the latter compound is decarboxylated to form 4'-phosphopantotheine.</text>
</comment>
<dbReference type="SUPFAM" id="SSF52507">
    <property type="entry name" value="Homo-oligomeric flavin-containing Cys decarboxylases, HFCD"/>
    <property type="match status" value="1"/>
</dbReference>
<keyword evidence="3" id="KW-0511">Multifunctional enzyme</keyword>
<evidence type="ECO:0000256" key="4">
    <source>
        <dbReference type="RuleBase" id="RU364078"/>
    </source>
</evidence>
<proteinExistence type="inferred from homology"/>
<accession>A0ABV4BB12</accession>
<comment type="similarity">
    <text evidence="3 4">In the N-terminal section; belongs to the HFCD (homo-oligomeric flavin containing Cys decarboxylase) superfamily.</text>
</comment>
<feature type="region of interest" description="Phosphopantothenate--cysteine ligase" evidence="3">
    <location>
        <begin position="190"/>
        <end position="401"/>
    </location>
</feature>
<feature type="binding site" evidence="3">
    <location>
        <position position="278"/>
    </location>
    <ligand>
        <name>CTP</name>
        <dbReference type="ChEBI" id="CHEBI:37563"/>
    </ligand>
</feature>
<organism evidence="7 8">
    <name type="scientific">Thioalkalicoccus limnaeus</name>
    <dbReference type="NCBI Taxonomy" id="120681"/>
    <lineage>
        <taxon>Bacteria</taxon>
        <taxon>Pseudomonadati</taxon>
        <taxon>Pseudomonadota</taxon>
        <taxon>Gammaproteobacteria</taxon>
        <taxon>Chromatiales</taxon>
        <taxon>Chromatiaceae</taxon>
        <taxon>Thioalkalicoccus</taxon>
    </lineage>
</organism>
<keyword evidence="8" id="KW-1185">Reference proteome</keyword>
<dbReference type="Gene3D" id="3.40.50.10300">
    <property type="entry name" value="CoaB-like"/>
    <property type="match status" value="1"/>
</dbReference>
<dbReference type="PANTHER" id="PTHR14359">
    <property type="entry name" value="HOMO-OLIGOMERIC FLAVIN CONTAINING CYS DECARBOXYLASE FAMILY"/>
    <property type="match status" value="1"/>
</dbReference>
<gene>
    <name evidence="3 7" type="primary">coaBC</name>
    <name evidence="7" type="ORF">ABC977_02460</name>
</gene>
<comment type="caution">
    <text evidence="7">The sequence shown here is derived from an EMBL/GenBank/DDBJ whole genome shotgun (WGS) entry which is preliminary data.</text>
</comment>
<evidence type="ECO:0000256" key="2">
    <source>
        <dbReference type="ARBA" id="ARBA00023239"/>
    </source>
</evidence>
<dbReference type="EC" id="6.3.2.5" evidence="3"/>
<dbReference type="GO" id="GO:0004633">
    <property type="term" value="F:phosphopantothenoylcysteine decarboxylase activity"/>
    <property type="evidence" value="ECO:0007669"/>
    <property type="project" value="UniProtKB-EC"/>
</dbReference>
<comment type="catalytic activity">
    <reaction evidence="3 4">
        <text>(R)-4'-phosphopantothenate + L-cysteine + CTP = N-[(R)-4-phosphopantothenoyl]-L-cysteine + CMP + diphosphate + H(+)</text>
        <dbReference type="Rhea" id="RHEA:19397"/>
        <dbReference type="ChEBI" id="CHEBI:10986"/>
        <dbReference type="ChEBI" id="CHEBI:15378"/>
        <dbReference type="ChEBI" id="CHEBI:33019"/>
        <dbReference type="ChEBI" id="CHEBI:35235"/>
        <dbReference type="ChEBI" id="CHEBI:37563"/>
        <dbReference type="ChEBI" id="CHEBI:59458"/>
        <dbReference type="ChEBI" id="CHEBI:60377"/>
        <dbReference type="EC" id="6.3.2.5"/>
    </reaction>
</comment>
<feature type="active site" description="Proton donor" evidence="3">
    <location>
        <position position="159"/>
    </location>
</feature>
<dbReference type="GO" id="GO:0004632">
    <property type="term" value="F:phosphopantothenate--cysteine ligase activity"/>
    <property type="evidence" value="ECO:0007669"/>
    <property type="project" value="UniProtKB-EC"/>
</dbReference>
<comment type="function">
    <text evidence="3">Catalyzes two sequential steps in the biosynthesis of coenzyme A. In the first step cysteine is conjugated to 4'-phosphopantothenate to form 4-phosphopantothenoylcysteine. In the second step the latter compound is decarboxylated to form 4'-phosphopantotheine.</text>
</comment>
<name>A0ABV4BB12_9GAMM</name>
<feature type="binding site" evidence="3">
    <location>
        <position position="336"/>
    </location>
    <ligand>
        <name>CTP</name>
        <dbReference type="ChEBI" id="CHEBI:37563"/>
    </ligand>
</feature>
<feature type="binding site" evidence="3">
    <location>
        <begin position="304"/>
        <end position="307"/>
    </location>
    <ligand>
        <name>CTP</name>
        <dbReference type="ChEBI" id="CHEBI:37563"/>
    </ligand>
</feature>
<dbReference type="InterPro" id="IPR036551">
    <property type="entry name" value="Flavin_trans-like"/>
</dbReference>
<feature type="domain" description="DNA/pantothenate metabolism flavoprotein C-terminal" evidence="6">
    <location>
        <begin position="185"/>
        <end position="393"/>
    </location>
</feature>
<dbReference type="InterPro" id="IPR005252">
    <property type="entry name" value="CoaBC"/>
</dbReference>
<comment type="pathway">
    <text evidence="3 4">Cofactor biosynthesis; coenzyme A biosynthesis; CoA from (R)-pantothenate: step 3/5.</text>
</comment>
<keyword evidence="3" id="KW-0479">Metal-binding</keyword>
<dbReference type="InterPro" id="IPR007085">
    <property type="entry name" value="DNA/pantothenate-metab_flavo_C"/>
</dbReference>
<dbReference type="Pfam" id="PF04127">
    <property type="entry name" value="DFP"/>
    <property type="match status" value="1"/>
</dbReference>
<comment type="cofactor">
    <cofactor evidence="3">
        <name>Mg(2+)</name>
        <dbReference type="ChEBI" id="CHEBI:18420"/>
    </cofactor>
</comment>
<feature type="region of interest" description="Phosphopantothenoylcysteine decarboxylase" evidence="3">
    <location>
        <begin position="1"/>
        <end position="189"/>
    </location>
</feature>
<dbReference type="EC" id="4.1.1.36" evidence="3"/>
<keyword evidence="3 4" id="KW-0288">FMN</keyword>
<comment type="catalytic activity">
    <reaction evidence="3 4">
        <text>N-[(R)-4-phosphopantothenoyl]-L-cysteine + H(+) = (R)-4'-phosphopantetheine + CO2</text>
        <dbReference type="Rhea" id="RHEA:16793"/>
        <dbReference type="ChEBI" id="CHEBI:15378"/>
        <dbReference type="ChEBI" id="CHEBI:16526"/>
        <dbReference type="ChEBI" id="CHEBI:59458"/>
        <dbReference type="ChEBI" id="CHEBI:61723"/>
        <dbReference type="EC" id="4.1.1.36"/>
    </reaction>
</comment>
<comment type="similarity">
    <text evidence="3 4">In the C-terminal section; belongs to the PPC synthetase family.</text>
</comment>
<dbReference type="HAMAP" id="MF_02225">
    <property type="entry name" value="CoaBC"/>
    <property type="match status" value="1"/>
</dbReference>
<reference evidence="7 8" key="1">
    <citation type="submission" date="2024-05" db="EMBL/GenBank/DDBJ databases">
        <title>Genome Sequence and Characterization of the New Strain Purple Sulfur Bacterium of Genus Thioalkalicoccus.</title>
        <authorList>
            <person name="Bryantseva I.A."/>
            <person name="Kyndt J.A."/>
            <person name="Imhoff J.F."/>
        </authorList>
    </citation>
    <scope>NUCLEOTIDE SEQUENCE [LARGE SCALE GENOMIC DNA]</scope>
    <source>
        <strain evidence="7 8">Um2</strain>
    </source>
</reference>
<dbReference type="EMBL" id="JBDKXB010000002">
    <property type="protein sequence ID" value="MEY6431265.1"/>
    <property type="molecule type" value="Genomic_DNA"/>
</dbReference>
<feature type="domain" description="Flavoprotein" evidence="5">
    <location>
        <begin position="8"/>
        <end position="176"/>
    </location>
</feature>
<keyword evidence="3" id="KW-0460">Magnesium</keyword>
<evidence type="ECO:0000313" key="7">
    <source>
        <dbReference type="EMBL" id="MEY6431265.1"/>
    </source>
</evidence>
<sequence length="401" mass="42724">MSPLPYTQILLGVSGGIAAYKAVDLVRRLRERGTTVRVVMTRAAGAFVTPLTLQAVSGFAVRQEVLDPHGEEGMDHIELARWADLLLVAPATAHLIARLAQGLADDLLTTLALATTAPLVLAPAMNHRMWLHPATQENLRRLEARGVTILGPAIGDQACGERGPGRMLEPAEIIAALVADRPRPLHGRRVLVTAGPTREAIDPVRFIGNRSSGRMGFALAEAFGARGADVILVTGPVARPAPAVAELVQVETALEMDAAVMARVADADIFVAAAAVADYRPAEVAADKIKKQMDELVIRLVKNPDILARVAARRPRPFVVGFAAETSQLEQHAVAKLHGKGLDMIAANQVGAEEGGFDAADNALLVLWAGGQHSFPLMPKPQLADRLVDLIVERYLASTPR</sequence>
<comment type="caution">
    <text evidence="3">Lacks conserved residue(s) required for the propagation of feature annotation.</text>
</comment>
<dbReference type="NCBIfam" id="TIGR00521">
    <property type="entry name" value="coaBC_dfp"/>
    <property type="match status" value="1"/>
</dbReference>
<keyword evidence="3 4" id="KW-0285">Flavoprotein</keyword>
<keyword evidence="3 4" id="KW-0436">Ligase</keyword>
<dbReference type="PANTHER" id="PTHR14359:SF6">
    <property type="entry name" value="PHOSPHOPANTOTHENOYLCYSTEINE DECARBOXYLASE"/>
    <property type="match status" value="1"/>
</dbReference>
<comment type="cofactor">
    <cofactor evidence="3">
        <name>FMN</name>
        <dbReference type="ChEBI" id="CHEBI:58210"/>
    </cofactor>
    <text evidence="3">Binds 1 FMN per subunit.</text>
</comment>
<dbReference type="SUPFAM" id="SSF102645">
    <property type="entry name" value="CoaB-like"/>
    <property type="match status" value="1"/>
</dbReference>
<keyword evidence="2 3" id="KW-0456">Lyase</keyword>
<keyword evidence="1 3" id="KW-0210">Decarboxylase</keyword>
<dbReference type="Gene3D" id="3.40.50.1950">
    <property type="entry name" value="Flavin prenyltransferase-like"/>
    <property type="match status" value="1"/>
</dbReference>
<evidence type="ECO:0000256" key="3">
    <source>
        <dbReference type="HAMAP-Rule" id="MF_02225"/>
    </source>
</evidence>
<dbReference type="Pfam" id="PF02441">
    <property type="entry name" value="Flavoprotein"/>
    <property type="match status" value="1"/>
</dbReference>
<feature type="binding site" evidence="3">
    <location>
        <position position="340"/>
    </location>
    <ligand>
        <name>CTP</name>
        <dbReference type="ChEBI" id="CHEBI:37563"/>
    </ligand>
</feature>